<dbReference type="Pfam" id="PF03462">
    <property type="entry name" value="PCRF"/>
    <property type="match status" value="1"/>
</dbReference>
<comment type="function">
    <text evidence="1 5">Peptide chain release factor 2 directs the termination of translation in response to the peptide chain termination codons UGA and UAA.</text>
</comment>
<dbReference type="OrthoDB" id="9806673at2"/>
<dbReference type="HAMAP" id="MF_00094">
    <property type="entry name" value="Rel_fac_2"/>
    <property type="match status" value="1"/>
</dbReference>
<reference evidence="8 9" key="1">
    <citation type="submission" date="2018-08" db="EMBL/GenBank/DDBJ databases">
        <title>A genome reference for cultivated species of the human gut microbiota.</title>
        <authorList>
            <person name="Zou Y."/>
            <person name="Xue W."/>
            <person name="Luo G."/>
        </authorList>
    </citation>
    <scope>NUCLEOTIDE SEQUENCE [LARGE SCALE GENOMIC DNA]</scope>
    <source>
        <strain evidence="8 9">OF01-3</strain>
    </source>
</reference>
<dbReference type="GO" id="GO:0005737">
    <property type="term" value="C:cytoplasm"/>
    <property type="evidence" value="ECO:0007669"/>
    <property type="project" value="UniProtKB-SubCell"/>
</dbReference>
<comment type="subcellular location">
    <subcellularLocation>
        <location evidence="5">Cytoplasm</location>
    </subcellularLocation>
</comment>
<feature type="domain" description="Prokaryotic-type class I peptide chain release factors" evidence="7">
    <location>
        <begin position="247"/>
        <end position="263"/>
    </location>
</feature>
<keyword evidence="5" id="KW-0963">Cytoplasm</keyword>
<protein>
    <recommendedName>
        <fullName evidence="5 6">Peptide chain release factor 2</fullName>
        <shortName evidence="5">RF-2</shortName>
    </recommendedName>
</protein>
<dbReference type="NCBIfam" id="TIGR00020">
    <property type="entry name" value="prfB"/>
    <property type="match status" value="1"/>
</dbReference>
<dbReference type="Pfam" id="PF00472">
    <property type="entry name" value="RF-1"/>
    <property type="match status" value="1"/>
</dbReference>
<comment type="PTM">
    <text evidence="5">Methylated by PrmC. Methylation increases the termination efficiency of RF2.</text>
</comment>
<evidence type="ECO:0000256" key="6">
    <source>
        <dbReference type="NCBIfam" id="TIGR00020"/>
    </source>
</evidence>
<dbReference type="Gene3D" id="3.30.160.20">
    <property type="match status" value="1"/>
</dbReference>
<dbReference type="PANTHER" id="PTHR43116:SF3">
    <property type="entry name" value="CLASS I PEPTIDE CHAIN RELEASE FACTOR"/>
    <property type="match status" value="1"/>
</dbReference>
<dbReference type="InterPro" id="IPR000352">
    <property type="entry name" value="Pep_chain_release_fac_I"/>
</dbReference>
<dbReference type="RefSeq" id="WP_117521288.1">
    <property type="nucleotide sequence ID" value="NZ_JBHWMK010000030.1"/>
</dbReference>
<evidence type="ECO:0000259" key="7">
    <source>
        <dbReference type="PROSITE" id="PS00745"/>
    </source>
</evidence>
<evidence type="ECO:0000256" key="5">
    <source>
        <dbReference type="HAMAP-Rule" id="MF_00094"/>
    </source>
</evidence>
<dbReference type="EMBL" id="QVEU01000003">
    <property type="protein sequence ID" value="RGB76374.1"/>
    <property type="molecule type" value="Genomic_DNA"/>
</dbReference>
<keyword evidence="4 5" id="KW-0648">Protein biosynthesis</keyword>
<gene>
    <name evidence="5 8" type="primary">prfB</name>
    <name evidence="8" type="ORF">DXA39_04180</name>
</gene>
<dbReference type="Gene3D" id="3.30.70.1660">
    <property type="match status" value="1"/>
</dbReference>
<evidence type="ECO:0000256" key="4">
    <source>
        <dbReference type="ARBA" id="ARBA00022917"/>
    </source>
</evidence>
<organism evidence="8 9">
    <name type="scientific">Anaerococcus nagyae</name>
    <dbReference type="NCBI Taxonomy" id="1755241"/>
    <lineage>
        <taxon>Bacteria</taxon>
        <taxon>Bacillati</taxon>
        <taxon>Bacillota</taxon>
        <taxon>Tissierellia</taxon>
        <taxon>Tissierellales</taxon>
        <taxon>Peptoniphilaceae</taxon>
        <taxon>Anaerococcus</taxon>
    </lineage>
</organism>
<evidence type="ECO:0000256" key="2">
    <source>
        <dbReference type="ARBA" id="ARBA00010835"/>
    </source>
</evidence>
<keyword evidence="9" id="KW-1185">Reference proteome</keyword>
<feature type="modified residue" description="N5-methylglutamine" evidence="5">
    <location>
        <position position="254"/>
    </location>
</feature>
<sequence>MAEIYQLREKIEELTDTMKLIGDSLDPTSLEEEVKELEKSTFAPEFWNDSEKAQKIMADLSNKKDELGKYNDIMNSLSDNTDMIDLVEMSENPEIDILNQVEKDLEKLTKDVSSMKLRTQLDGEYDKNNAYMSINAGAGGLEATDWADMLLRMYTRYFEHNGFKYEVTDINNEEAGGIKSATLKVSGAYAYGYLKGEKGVHRLVRISPFDSGARRHTSFVSIDIFPELPDDTEVEIDPSDLRIDTYRASGAGGQHVNKTDSAVRITHIPTGVVASSQAERSQMQNKDNAMKLLLSKLIQIKEEEQREKIEDIQGKYSQIAWGSQIRSYVFQPYTLVKDHRTNYEIGNVEAVMDGDIQGFIDAYLAESNKDN</sequence>
<evidence type="ECO:0000256" key="1">
    <source>
        <dbReference type="ARBA" id="ARBA00002613"/>
    </source>
</evidence>
<dbReference type="Gene3D" id="1.20.58.410">
    <property type="entry name" value="Release factor"/>
    <property type="match status" value="1"/>
</dbReference>
<proteinExistence type="inferred from homology"/>
<comment type="similarity">
    <text evidence="2 5">Belongs to the prokaryotic/mitochondrial release factor family.</text>
</comment>
<comment type="caution">
    <text evidence="8">The sequence shown here is derived from an EMBL/GenBank/DDBJ whole genome shotgun (WGS) entry which is preliminary data.</text>
</comment>
<dbReference type="PANTHER" id="PTHR43116">
    <property type="entry name" value="PEPTIDE CHAIN RELEASE FACTOR 2"/>
    <property type="match status" value="1"/>
</dbReference>
<evidence type="ECO:0000313" key="9">
    <source>
        <dbReference type="Proteomes" id="UP000261011"/>
    </source>
</evidence>
<dbReference type="SUPFAM" id="SSF75620">
    <property type="entry name" value="Release factor"/>
    <property type="match status" value="1"/>
</dbReference>
<evidence type="ECO:0000256" key="3">
    <source>
        <dbReference type="ARBA" id="ARBA00022481"/>
    </source>
</evidence>
<dbReference type="InterPro" id="IPR045853">
    <property type="entry name" value="Pep_chain_release_fac_I_sf"/>
</dbReference>
<dbReference type="SMART" id="SM00937">
    <property type="entry name" value="PCRF"/>
    <property type="match status" value="1"/>
</dbReference>
<accession>A0A3E2TJJ7</accession>
<dbReference type="Proteomes" id="UP000261011">
    <property type="component" value="Unassembled WGS sequence"/>
</dbReference>
<dbReference type="InterPro" id="IPR005139">
    <property type="entry name" value="PCRF"/>
</dbReference>
<dbReference type="GO" id="GO:0016149">
    <property type="term" value="F:translation release factor activity, codon specific"/>
    <property type="evidence" value="ECO:0007669"/>
    <property type="project" value="UniProtKB-UniRule"/>
</dbReference>
<dbReference type="InterPro" id="IPR004374">
    <property type="entry name" value="PrfB"/>
</dbReference>
<dbReference type="AlphaFoldDB" id="A0A3E2TJJ7"/>
<name>A0A3E2TJJ7_9FIRM</name>
<keyword evidence="3 5" id="KW-0488">Methylation</keyword>
<dbReference type="FunFam" id="3.30.160.20:FF:000004">
    <property type="entry name" value="Peptide chain release factor 1"/>
    <property type="match status" value="1"/>
</dbReference>
<dbReference type="PROSITE" id="PS00745">
    <property type="entry name" value="RF_PROK_I"/>
    <property type="match status" value="1"/>
</dbReference>
<evidence type="ECO:0000313" key="8">
    <source>
        <dbReference type="EMBL" id="RGB76374.1"/>
    </source>
</evidence>